<name>H5TBZ8_9ALTE</name>
<proteinExistence type="predicted"/>
<dbReference type="EMBL" id="BAET01000016">
    <property type="protein sequence ID" value="GAB55825.1"/>
    <property type="molecule type" value="Genomic_DNA"/>
</dbReference>
<reference evidence="1 2" key="2">
    <citation type="journal article" date="2017" name="Antonie Van Leeuwenhoek">
        <title>Rhizobium rhizosphaerae sp. nov., a novel species isolated from rice rhizosphere.</title>
        <authorList>
            <person name="Zhao J.J."/>
            <person name="Zhang J."/>
            <person name="Zhang R.J."/>
            <person name="Zhang C.W."/>
            <person name="Yin H.Q."/>
            <person name="Zhang X.X."/>
        </authorList>
    </citation>
    <scope>NUCLEOTIDE SEQUENCE [LARGE SCALE GENOMIC DNA]</scope>
    <source>
        <strain evidence="1 2">ACAM 611</strain>
    </source>
</reference>
<keyword evidence="2" id="KW-1185">Reference proteome</keyword>
<sequence>MPKSVNRSYSRYTEEAIALFSRLIRAARLERKLSAPLTKS</sequence>
<dbReference type="Proteomes" id="UP000053586">
    <property type="component" value="Unassembled WGS sequence"/>
</dbReference>
<protein>
    <submittedName>
        <fullName evidence="1">Uncharacterized protein</fullName>
    </submittedName>
</protein>
<accession>H5TBZ8</accession>
<comment type="caution">
    <text evidence="1">The sequence shown here is derived from an EMBL/GenBank/DDBJ whole genome shotgun (WGS) entry which is preliminary data.</text>
</comment>
<evidence type="ECO:0000313" key="2">
    <source>
        <dbReference type="Proteomes" id="UP000053586"/>
    </source>
</evidence>
<gene>
    <name evidence="1" type="ORF">GPUN_1709</name>
</gene>
<evidence type="ECO:0000313" key="1">
    <source>
        <dbReference type="EMBL" id="GAB55825.1"/>
    </source>
</evidence>
<dbReference type="AlphaFoldDB" id="H5TBZ8"/>
<organism evidence="1 2">
    <name type="scientific">Glaciecola punicea ACAM 611</name>
    <dbReference type="NCBI Taxonomy" id="1121923"/>
    <lineage>
        <taxon>Bacteria</taxon>
        <taxon>Pseudomonadati</taxon>
        <taxon>Pseudomonadota</taxon>
        <taxon>Gammaproteobacteria</taxon>
        <taxon>Alteromonadales</taxon>
        <taxon>Alteromonadaceae</taxon>
        <taxon>Glaciecola</taxon>
    </lineage>
</organism>
<reference evidence="1 2" key="1">
    <citation type="journal article" date="2012" name="J. Bacteriol.">
        <title>Genome sequence of proteorhodopsin-containing sea ice bacterium Glaciecola punicea ACAM 611T.</title>
        <authorList>
            <person name="Qin Q.-L."/>
            <person name="Xie B.-B."/>
            <person name="Shu Y.-L."/>
            <person name="Rong J.-C."/>
            <person name="Zhao D.-L."/>
            <person name="Zhang X.-Y."/>
            <person name="Chen X.-L."/>
            <person name="Zhou B.-C."/>
            <person name="Zhanga Y.-Z."/>
        </authorList>
    </citation>
    <scope>NUCLEOTIDE SEQUENCE [LARGE SCALE GENOMIC DNA]</scope>
    <source>
        <strain evidence="1 2">ACAM 611</strain>
    </source>
</reference>